<protein>
    <submittedName>
        <fullName evidence="4">ADP-ribosylglycohydrolase</fullName>
    </submittedName>
</protein>
<feature type="binding site" evidence="3">
    <location>
        <position position="66"/>
    </location>
    <ligand>
        <name>Mg(2+)</name>
        <dbReference type="ChEBI" id="CHEBI:18420"/>
        <label>1</label>
    </ligand>
</feature>
<dbReference type="RefSeq" id="WP_091385399.1">
    <property type="nucleotide sequence ID" value="NZ_FNQO01000001.1"/>
</dbReference>
<dbReference type="InterPro" id="IPR050792">
    <property type="entry name" value="ADP-ribosylglycohydrolase"/>
</dbReference>
<evidence type="ECO:0000313" key="5">
    <source>
        <dbReference type="Proteomes" id="UP000198658"/>
    </source>
</evidence>
<dbReference type="PANTHER" id="PTHR16222:SF24">
    <property type="entry name" value="ADP-RIBOSYLHYDROLASE ARH3"/>
    <property type="match status" value="1"/>
</dbReference>
<comment type="similarity">
    <text evidence="1">Belongs to the ADP-ribosylglycohydrolase family.</text>
</comment>
<sequence>MPQLKESLGPTAQQRFRGCLLGGAVGDALGAPVEFLPRADILQTFGLGGITHYAPAYGREGAITDDTQMTLFTAEGLLRAWVRGQVRGIVSCVEVTARAYIRWLQTQGEPVPEALASSGENDGWLLRQEVLHSRRAPGATCLSALKDMKSLGMPADNDSKGCGGVMRVAPVGLFNWRRYQGTSVQETFRLASDLAALTHGHPTGALTAGVLAVVIQVLTDGKTLQRALQEAKNCLRRAAGHQETLAAIENAEHLAAAELDHQSAISQLGQGWVAEEALAVSIYCALVATDFSQGVILAVNHDGDSDSTGSITGNLLGAMLGDSSIPRDWLAALECRDVIQELADDLFGFPDWEIGGYGVSPDSESKTWEKYPGC</sequence>
<organism evidence="4 5">
    <name type="scientific">Microbulbifer marinus</name>
    <dbReference type="NCBI Taxonomy" id="658218"/>
    <lineage>
        <taxon>Bacteria</taxon>
        <taxon>Pseudomonadati</taxon>
        <taxon>Pseudomonadota</taxon>
        <taxon>Gammaproteobacteria</taxon>
        <taxon>Cellvibrionales</taxon>
        <taxon>Microbulbiferaceae</taxon>
        <taxon>Microbulbifer</taxon>
    </lineage>
</organism>
<keyword evidence="3" id="KW-0460">Magnesium</keyword>
<dbReference type="InterPro" id="IPR036705">
    <property type="entry name" value="Ribosyl_crysJ1_sf"/>
</dbReference>
<dbReference type="Gene3D" id="1.10.4080.10">
    <property type="entry name" value="ADP-ribosylation/Crystallin J1"/>
    <property type="match status" value="1"/>
</dbReference>
<dbReference type="GO" id="GO:0046872">
    <property type="term" value="F:metal ion binding"/>
    <property type="evidence" value="ECO:0007669"/>
    <property type="project" value="UniProtKB-KW"/>
</dbReference>
<keyword evidence="2 4" id="KW-0378">Hydrolase</keyword>
<keyword evidence="3" id="KW-0479">Metal-binding</keyword>
<dbReference type="OrthoDB" id="9798107at2"/>
<feature type="binding site" evidence="3">
    <location>
        <position position="307"/>
    </location>
    <ligand>
        <name>Mg(2+)</name>
        <dbReference type="ChEBI" id="CHEBI:18420"/>
        <label>1</label>
    </ligand>
</feature>
<dbReference type="AlphaFoldDB" id="A0A1H3WGD5"/>
<dbReference type="STRING" id="658218.SAMN05216562_0814"/>
<accession>A0A1H3WGD5</accession>
<proteinExistence type="inferred from homology"/>
<dbReference type="Pfam" id="PF03747">
    <property type="entry name" value="ADP_ribosyl_GH"/>
    <property type="match status" value="1"/>
</dbReference>
<gene>
    <name evidence="4" type="ORF">SAMN05216562_0814</name>
</gene>
<evidence type="ECO:0000256" key="2">
    <source>
        <dbReference type="ARBA" id="ARBA00022801"/>
    </source>
</evidence>
<dbReference type="PANTHER" id="PTHR16222">
    <property type="entry name" value="ADP-RIBOSYLGLYCOHYDROLASE"/>
    <property type="match status" value="1"/>
</dbReference>
<name>A0A1H3WGD5_9GAMM</name>
<dbReference type="EMBL" id="FNQO01000001">
    <property type="protein sequence ID" value="SDZ85871.1"/>
    <property type="molecule type" value="Genomic_DNA"/>
</dbReference>
<feature type="binding site" evidence="3">
    <location>
        <position position="64"/>
    </location>
    <ligand>
        <name>Mg(2+)</name>
        <dbReference type="ChEBI" id="CHEBI:18420"/>
        <label>1</label>
    </ligand>
</feature>
<dbReference type="GO" id="GO:0016787">
    <property type="term" value="F:hydrolase activity"/>
    <property type="evidence" value="ECO:0007669"/>
    <property type="project" value="UniProtKB-KW"/>
</dbReference>
<reference evidence="5" key="1">
    <citation type="submission" date="2016-10" db="EMBL/GenBank/DDBJ databases">
        <authorList>
            <person name="Varghese N."/>
            <person name="Submissions S."/>
        </authorList>
    </citation>
    <scope>NUCLEOTIDE SEQUENCE [LARGE SCALE GENOMIC DNA]</scope>
    <source>
        <strain evidence="5">CGMCC 1.10657</strain>
    </source>
</reference>
<dbReference type="Proteomes" id="UP000198658">
    <property type="component" value="Unassembled WGS sequence"/>
</dbReference>
<comment type="cofactor">
    <cofactor evidence="3">
        <name>Mg(2+)</name>
        <dbReference type="ChEBI" id="CHEBI:18420"/>
    </cofactor>
    <text evidence="3">Binds 2 magnesium ions per subunit.</text>
</comment>
<keyword evidence="5" id="KW-1185">Reference proteome</keyword>
<feature type="binding site" evidence="3">
    <location>
        <position position="306"/>
    </location>
    <ligand>
        <name>Mg(2+)</name>
        <dbReference type="ChEBI" id="CHEBI:18420"/>
        <label>1</label>
    </ligand>
</feature>
<feature type="binding site" evidence="3">
    <location>
        <position position="65"/>
    </location>
    <ligand>
        <name>Mg(2+)</name>
        <dbReference type="ChEBI" id="CHEBI:18420"/>
        <label>1</label>
    </ligand>
</feature>
<dbReference type="InterPro" id="IPR005502">
    <property type="entry name" value="Ribosyl_crysJ1"/>
</dbReference>
<evidence type="ECO:0000256" key="1">
    <source>
        <dbReference type="ARBA" id="ARBA00010702"/>
    </source>
</evidence>
<feature type="binding site" evidence="3">
    <location>
        <position position="304"/>
    </location>
    <ligand>
        <name>Mg(2+)</name>
        <dbReference type="ChEBI" id="CHEBI:18420"/>
        <label>2</label>
    </ligand>
</feature>
<evidence type="ECO:0000256" key="3">
    <source>
        <dbReference type="PIRSR" id="PIRSR605502-1"/>
    </source>
</evidence>
<evidence type="ECO:0000313" key="4">
    <source>
        <dbReference type="EMBL" id="SDZ85871.1"/>
    </source>
</evidence>
<dbReference type="SUPFAM" id="SSF101478">
    <property type="entry name" value="ADP-ribosylglycohydrolase"/>
    <property type="match status" value="1"/>
</dbReference>